<organism evidence="2">
    <name type="scientific">Heliothis virescens</name>
    <name type="common">Tobacco budworm moth</name>
    <dbReference type="NCBI Taxonomy" id="7102"/>
    <lineage>
        <taxon>Eukaryota</taxon>
        <taxon>Metazoa</taxon>
        <taxon>Ecdysozoa</taxon>
        <taxon>Arthropoda</taxon>
        <taxon>Hexapoda</taxon>
        <taxon>Insecta</taxon>
        <taxon>Pterygota</taxon>
        <taxon>Neoptera</taxon>
        <taxon>Endopterygota</taxon>
        <taxon>Lepidoptera</taxon>
        <taxon>Glossata</taxon>
        <taxon>Ditrysia</taxon>
        <taxon>Noctuoidea</taxon>
        <taxon>Noctuidae</taxon>
        <taxon>Heliothinae</taxon>
        <taxon>Heliothis</taxon>
    </lineage>
</organism>
<feature type="compositionally biased region" description="Polar residues" evidence="1">
    <location>
        <begin position="399"/>
        <end position="423"/>
    </location>
</feature>
<comment type="caution">
    <text evidence="2">The sequence shown here is derived from an EMBL/GenBank/DDBJ whole genome shotgun (WGS) entry which is preliminary data.</text>
</comment>
<accession>A0A2A4K164</accession>
<name>A0A2A4K164_HELVI</name>
<evidence type="ECO:0000313" key="2">
    <source>
        <dbReference type="EMBL" id="PCG77493.1"/>
    </source>
</evidence>
<dbReference type="EMBL" id="NWSH01000321">
    <property type="protein sequence ID" value="PCG77493.1"/>
    <property type="molecule type" value="Genomic_DNA"/>
</dbReference>
<evidence type="ECO:0000256" key="1">
    <source>
        <dbReference type="SAM" id="MobiDB-lite"/>
    </source>
</evidence>
<feature type="compositionally biased region" description="Polar residues" evidence="1">
    <location>
        <begin position="293"/>
        <end position="310"/>
    </location>
</feature>
<feature type="compositionally biased region" description="Low complexity" evidence="1">
    <location>
        <begin position="76"/>
        <end position="88"/>
    </location>
</feature>
<gene>
    <name evidence="2" type="ORF">B5V51_7227</name>
</gene>
<feature type="region of interest" description="Disordered" evidence="1">
    <location>
        <begin position="105"/>
        <end position="124"/>
    </location>
</feature>
<feature type="compositionally biased region" description="Basic and acidic residues" evidence="1">
    <location>
        <begin position="40"/>
        <end position="58"/>
    </location>
</feature>
<proteinExistence type="predicted"/>
<feature type="compositionally biased region" description="Basic residues" evidence="1">
    <location>
        <begin position="432"/>
        <end position="445"/>
    </location>
</feature>
<feature type="region of interest" description="Disordered" evidence="1">
    <location>
        <begin position="389"/>
        <end position="445"/>
    </location>
</feature>
<feature type="compositionally biased region" description="Polar residues" evidence="1">
    <location>
        <begin position="191"/>
        <end position="201"/>
    </location>
</feature>
<feature type="region of interest" description="Disordered" evidence="1">
    <location>
        <begin position="180"/>
        <end position="201"/>
    </location>
</feature>
<feature type="compositionally biased region" description="Basic and acidic residues" evidence="1">
    <location>
        <begin position="105"/>
        <end position="123"/>
    </location>
</feature>
<feature type="compositionally biased region" description="Basic and acidic residues" evidence="1">
    <location>
        <begin position="1"/>
        <end position="11"/>
    </location>
</feature>
<reference evidence="2" key="1">
    <citation type="submission" date="2017-09" db="EMBL/GenBank/DDBJ databases">
        <title>Contemporary evolution of a Lepidopteran species, Heliothis virescens, in response to modern agricultural practices.</title>
        <authorList>
            <person name="Fritz M.L."/>
            <person name="Deyonke A.M."/>
            <person name="Papanicolaou A."/>
            <person name="Micinski S."/>
            <person name="Westbrook J."/>
            <person name="Gould F."/>
        </authorList>
    </citation>
    <scope>NUCLEOTIDE SEQUENCE [LARGE SCALE GENOMIC DNA]</scope>
    <source>
        <strain evidence="2">HvINT-</strain>
        <tissue evidence="2">Whole body</tissue>
    </source>
</reference>
<feature type="compositionally biased region" description="Polar residues" evidence="1">
    <location>
        <begin position="21"/>
        <end position="32"/>
    </location>
</feature>
<feature type="region of interest" description="Disordered" evidence="1">
    <location>
        <begin position="289"/>
        <end position="312"/>
    </location>
</feature>
<feature type="region of interest" description="Disordered" evidence="1">
    <location>
        <begin position="1"/>
        <end position="100"/>
    </location>
</feature>
<sequence>MMNMANERDDIPQGGTHGVGESSTEPSGSVCPSYSGGDNICHHQTDELNGLKKDDQMHSKLKKKSKRIGDKQLDQESSLSCSVESLGSDPKTSAFLVPEPTEFWRNDSNKRSRDVMSSDDKMQRPKVAKLLSNVIGKRPSSTSRGRRGRLVRSGTPRHSEDSETDGSYVSFVSQQRDVSACEEDMDVQPCPRTTLTSDVGDASTNLSETLERTAFRDIEVVLETTSKSKNLKGTSKRAIKEAAERLRTAVEGLATRSATEETRRLQLVNEKLVEELGSLRKEVEALRKEFHSKQPQTTLSQPSQKSQRLQPANVLGPEVSVTDDIVRAVIMQVGKIIDARFAGIEDRLMPEKSLRPPLASDVNISHANGDRMTQQVMFRQMVSLEPSQASAVLQKRNTKSQQAQSQSVMATQASVLIPSNSTPPEEAWQTVTRRKRRKNKAREET</sequence>
<feature type="region of interest" description="Disordered" evidence="1">
    <location>
        <begin position="134"/>
        <end position="167"/>
    </location>
</feature>
<protein>
    <submittedName>
        <fullName evidence="2">Uncharacterized protein</fullName>
    </submittedName>
</protein>
<dbReference type="AlphaFoldDB" id="A0A2A4K164"/>